<dbReference type="InterPro" id="IPR010496">
    <property type="entry name" value="AL/BT2_dom"/>
</dbReference>
<evidence type="ECO:0000256" key="1">
    <source>
        <dbReference type="SAM" id="SignalP"/>
    </source>
</evidence>
<dbReference type="GO" id="GO:0016787">
    <property type="term" value="F:hydrolase activity"/>
    <property type="evidence" value="ECO:0007669"/>
    <property type="project" value="InterPro"/>
</dbReference>
<evidence type="ECO:0000313" key="3">
    <source>
        <dbReference type="EMBL" id="REG81864.1"/>
    </source>
</evidence>
<dbReference type="EMBL" id="QUNF01000024">
    <property type="protein sequence ID" value="REG81864.1"/>
    <property type="molecule type" value="Genomic_DNA"/>
</dbReference>
<dbReference type="AlphaFoldDB" id="A0A3E0DIJ7"/>
<dbReference type="Proteomes" id="UP000256405">
    <property type="component" value="Unassembled WGS sequence"/>
</dbReference>
<dbReference type="RefSeq" id="WP_086543522.1">
    <property type="nucleotide sequence ID" value="NZ_MSSW01000076.1"/>
</dbReference>
<dbReference type="Pfam" id="PF06439">
    <property type="entry name" value="3keto-disac_hyd"/>
    <property type="match status" value="1"/>
</dbReference>
<evidence type="ECO:0000259" key="2">
    <source>
        <dbReference type="PROSITE" id="PS51820"/>
    </source>
</evidence>
<feature type="chain" id="PRO_5017795307" evidence="1">
    <location>
        <begin position="24"/>
        <end position="614"/>
    </location>
</feature>
<keyword evidence="1" id="KW-0732">Signal</keyword>
<dbReference type="InterPro" id="IPR011658">
    <property type="entry name" value="PA14_dom"/>
</dbReference>
<keyword evidence="4" id="KW-1185">Reference proteome</keyword>
<sequence length="614" mass="68940">MFNLRFSKLFLPVIILISGGVSAQQVTVFDDLKEFGEIPKTWKMVGGVNADWEHNDFLSTTRGTGILVNLPKSKNGPHLISGFEHGDMELELDFMVPKGSNSGIYLQGRYEIQIFDSWGKVNPNSGDAGGIYQRFDKEKRQGFEGKAPRMNVSKAPGLWQHVRIVFEAPQFNAEGVKVKNAKFVQVFQNGILIHENVEVTGPTTSAMFEDESSLGPIVIQGDHGPVAIRNIKYKSYYNQVPQIKDLKFDYYKGKFQSVEEFQGSTPNQTGQLNKVTWDLGHGILDFAYEYSGNLEIIKSGDYTFSLSAFGKTSLYINGENVIEDQYQLPGDAPRSKTLRLEKGTVPFKLVFYKNNYPGRRPQLGFFIEGPGIKKSPLQDPNSYVESVIQKPFYLEPSNEPIIIRGFFQHEGNVKTHTVSVGEPSGSSFVYDLQQGALLSIWRGGFLDTSPMWRQRGESQLMIPNGALIELASGPTIAKLDNENSPWPDSVSTDLLHIQGYSLNRARRPTFKYTLEQVAVEDYIEPEMDGKILTRTISYINPQKATDLYARIISAEKIEDLGEGVYYINQGQFYVKIADSTLSNVVLRSTTLGQELLLPISTEEAKNEIKYSLIY</sequence>
<comment type="caution">
    <text evidence="3">The sequence shown here is derived from an EMBL/GenBank/DDBJ whole genome shotgun (WGS) entry which is preliminary data.</text>
</comment>
<gene>
    <name evidence="3" type="ORF">C8N25_12420</name>
</gene>
<accession>A0A3E0DIJ7</accession>
<reference evidence="3 4" key="1">
    <citation type="submission" date="2018-08" db="EMBL/GenBank/DDBJ databases">
        <title>Genomic Encyclopedia of Archaeal and Bacterial Type Strains, Phase II (KMG-II): from individual species to whole genera.</title>
        <authorList>
            <person name="Goeker M."/>
        </authorList>
    </citation>
    <scope>NUCLEOTIDE SEQUENCE [LARGE SCALE GENOMIC DNA]</scope>
    <source>
        <strain evidence="3 4">DSM 15986</strain>
    </source>
</reference>
<feature type="domain" description="PA14" evidence="2">
    <location>
        <begin position="241"/>
        <end position="381"/>
    </location>
</feature>
<feature type="signal peptide" evidence="1">
    <location>
        <begin position="1"/>
        <end position="23"/>
    </location>
</feature>
<dbReference type="InterPro" id="IPR037524">
    <property type="entry name" value="PA14/GLEYA"/>
</dbReference>
<dbReference type="Gene3D" id="3.90.182.10">
    <property type="entry name" value="Toxin - Anthrax Protective Antigen,domain 1"/>
    <property type="match status" value="1"/>
</dbReference>
<dbReference type="SUPFAM" id="SSF56988">
    <property type="entry name" value="Anthrax protective antigen"/>
    <property type="match status" value="1"/>
</dbReference>
<proteinExistence type="predicted"/>
<evidence type="ECO:0000313" key="4">
    <source>
        <dbReference type="Proteomes" id="UP000256405"/>
    </source>
</evidence>
<name>A0A3E0DIJ7_9BACT</name>
<dbReference type="Gene3D" id="2.60.120.560">
    <property type="entry name" value="Exo-inulinase, domain 1"/>
    <property type="match status" value="1"/>
</dbReference>
<dbReference type="PROSITE" id="PS51820">
    <property type="entry name" value="PA14"/>
    <property type="match status" value="1"/>
</dbReference>
<dbReference type="Pfam" id="PF07691">
    <property type="entry name" value="PA14"/>
    <property type="match status" value="1"/>
</dbReference>
<organism evidence="3 4">
    <name type="scientific">Algoriphagus antarcticus</name>
    <dbReference type="NCBI Taxonomy" id="238540"/>
    <lineage>
        <taxon>Bacteria</taxon>
        <taxon>Pseudomonadati</taxon>
        <taxon>Bacteroidota</taxon>
        <taxon>Cytophagia</taxon>
        <taxon>Cytophagales</taxon>
        <taxon>Cyclobacteriaceae</taxon>
        <taxon>Algoriphagus</taxon>
    </lineage>
</organism>
<dbReference type="OrthoDB" id="938897at2"/>
<protein>
    <submittedName>
        <fullName evidence="3">PA14 domain-containing protein</fullName>
    </submittedName>
</protein>